<dbReference type="eggNOG" id="KOG1261">
    <property type="taxonomic scope" value="Eukaryota"/>
</dbReference>
<keyword evidence="11" id="KW-0012">Acyltransferase</keyword>
<organism evidence="11 12">
    <name type="scientific">Ichthyophthirius multifiliis</name>
    <name type="common">White spot disease agent</name>
    <name type="synonym">Ich</name>
    <dbReference type="NCBI Taxonomy" id="5932"/>
    <lineage>
        <taxon>Eukaryota</taxon>
        <taxon>Sar</taxon>
        <taxon>Alveolata</taxon>
        <taxon>Ciliophora</taxon>
        <taxon>Intramacronucleata</taxon>
        <taxon>Oligohymenophorea</taxon>
        <taxon>Hymenostomatida</taxon>
        <taxon>Ophryoglenina</taxon>
        <taxon>Ichthyophthirius</taxon>
    </lineage>
</organism>
<feature type="domain" description="Malate synthase TIM barrel" evidence="8">
    <location>
        <begin position="159"/>
        <end position="404"/>
    </location>
</feature>
<dbReference type="InterPro" id="IPR046363">
    <property type="entry name" value="MS_N_TIM-barrel_dom"/>
</dbReference>
<dbReference type="GO" id="GO:0005782">
    <property type="term" value="C:peroxisomal matrix"/>
    <property type="evidence" value="ECO:0007669"/>
    <property type="project" value="TreeGrafter"/>
</dbReference>
<dbReference type="InParanoid" id="G0QTP4"/>
<dbReference type="AlphaFoldDB" id="G0QTP4"/>
<evidence type="ECO:0000256" key="6">
    <source>
        <dbReference type="ARBA" id="ARBA00047918"/>
    </source>
</evidence>
<dbReference type="GO" id="GO:0004474">
    <property type="term" value="F:malate synthase activity"/>
    <property type="evidence" value="ECO:0007669"/>
    <property type="project" value="UniProtKB-EC"/>
</dbReference>
<dbReference type="Pfam" id="PF20659">
    <property type="entry name" value="MS_C"/>
    <property type="match status" value="1"/>
</dbReference>
<dbReference type="SUPFAM" id="SSF51645">
    <property type="entry name" value="Malate synthase G"/>
    <property type="match status" value="1"/>
</dbReference>
<evidence type="ECO:0000256" key="5">
    <source>
        <dbReference type="ARBA" id="ARBA00022679"/>
    </source>
</evidence>
<dbReference type="OrthoDB" id="4078635at2759"/>
<evidence type="ECO:0000313" key="11">
    <source>
        <dbReference type="EMBL" id="EGR31417.1"/>
    </source>
</evidence>
<dbReference type="FunFam" id="1.20.1220.12:FF:000001">
    <property type="entry name" value="Malate synthase"/>
    <property type="match status" value="1"/>
</dbReference>
<dbReference type="PANTHER" id="PTHR42902:SF1">
    <property type="entry name" value="MALATE SYNTHASE 1-RELATED"/>
    <property type="match status" value="1"/>
</dbReference>
<evidence type="ECO:0000313" key="12">
    <source>
        <dbReference type="Proteomes" id="UP000008983"/>
    </source>
</evidence>
<dbReference type="NCBIfam" id="TIGR01344">
    <property type="entry name" value="malate_syn_A"/>
    <property type="match status" value="1"/>
</dbReference>
<evidence type="ECO:0000259" key="10">
    <source>
        <dbReference type="Pfam" id="PF20659"/>
    </source>
</evidence>
<dbReference type="Proteomes" id="UP000008983">
    <property type="component" value="Unassembled WGS sequence"/>
</dbReference>
<dbReference type="InterPro" id="IPR044856">
    <property type="entry name" value="Malate_synth_C_sf"/>
</dbReference>
<dbReference type="PIRSF" id="PIRSF001363">
    <property type="entry name" value="Malate_synth"/>
    <property type="match status" value="1"/>
</dbReference>
<feature type="active site" description="Proton donor" evidence="7">
    <location>
        <position position="445"/>
    </location>
</feature>
<protein>
    <recommendedName>
        <fullName evidence="2">malate synthase</fullName>
        <ecNumber evidence="2">2.3.3.9</ecNumber>
    </recommendedName>
</protein>
<feature type="domain" description="Malate synthase C-terminal" evidence="10">
    <location>
        <begin position="411"/>
        <end position="524"/>
    </location>
</feature>
<dbReference type="EC" id="2.3.3.9" evidence="2"/>
<dbReference type="InterPro" id="IPR001465">
    <property type="entry name" value="Malate_synthase_TIM"/>
</dbReference>
<dbReference type="Pfam" id="PF20656">
    <property type="entry name" value="MS_N"/>
    <property type="match status" value="1"/>
</dbReference>
<keyword evidence="12" id="KW-1185">Reference proteome</keyword>
<keyword evidence="3" id="KW-0329">Glyoxylate bypass</keyword>
<dbReference type="PANTHER" id="PTHR42902">
    <property type="entry name" value="MALATE SYNTHASE"/>
    <property type="match status" value="1"/>
</dbReference>
<dbReference type="InterPro" id="IPR048356">
    <property type="entry name" value="MS_N"/>
</dbReference>
<dbReference type="GO" id="GO:0006097">
    <property type="term" value="P:glyoxylate cycle"/>
    <property type="evidence" value="ECO:0007669"/>
    <property type="project" value="UniProtKB-KW"/>
</dbReference>
<dbReference type="InterPro" id="IPR048355">
    <property type="entry name" value="MS_C"/>
</dbReference>
<evidence type="ECO:0000256" key="4">
    <source>
        <dbReference type="ARBA" id="ARBA00022532"/>
    </source>
</evidence>
<feature type="domain" description="Malate synthase N-terminal" evidence="9">
    <location>
        <begin position="19"/>
        <end position="69"/>
    </location>
</feature>
<gene>
    <name evidence="11" type="ORF">IMG5_110330</name>
</gene>
<dbReference type="InterPro" id="IPR011076">
    <property type="entry name" value="Malate_synth_sf"/>
</dbReference>
<dbReference type="GeneID" id="14907550"/>
<evidence type="ECO:0000256" key="7">
    <source>
        <dbReference type="PIRSR" id="PIRSR001363-1"/>
    </source>
</evidence>
<dbReference type="CDD" id="cd00727">
    <property type="entry name" value="malate_synt_A"/>
    <property type="match status" value="1"/>
</dbReference>
<evidence type="ECO:0000259" key="8">
    <source>
        <dbReference type="Pfam" id="PF01274"/>
    </source>
</evidence>
<dbReference type="RefSeq" id="XP_004034903.1">
    <property type="nucleotide sequence ID" value="XM_004034855.1"/>
</dbReference>
<evidence type="ECO:0000256" key="1">
    <source>
        <dbReference type="ARBA" id="ARBA00006394"/>
    </source>
</evidence>
<dbReference type="STRING" id="857967.G0QTP4"/>
<reference evidence="11 12" key="1">
    <citation type="submission" date="2011-07" db="EMBL/GenBank/DDBJ databases">
        <authorList>
            <person name="Coyne R."/>
            <person name="Brami D."/>
            <person name="Johnson J."/>
            <person name="Hostetler J."/>
            <person name="Hannick L."/>
            <person name="Clark T."/>
            <person name="Cassidy-Hanley D."/>
            <person name="Inman J."/>
        </authorList>
    </citation>
    <scope>NUCLEOTIDE SEQUENCE [LARGE SCALE GENOMIC DNA]</scope>
    <source>
        <strain evidence="11 12">G5</strain>
    </source>
</reference>
<keyword evidence="5 11" id="KW-0808">Transferase</keyword>
<dbReference type="Gene3D" id="1.20.1220.12">
    <property type="entry name" value="Malate synthase, domain III"/>
    <property type="match status" value="1"/>
</dbReference>
<feature type="active site" description="Proton acceptor" evidence="7">
    <location>
        <position position="163"/>
    </location>
</feature>
<comment type="catalytic activity">
    <reaction evidence="6">
        <text>glyoxylate + acetyl-CoA + H2O = (S)-malate + CoA + H(+)</text>
        <dbReference type="Rhea" id="RHEA:18181"/>
        <dbReference type="ChEBI" id="CHEBI:15377"/>
        <dbReference type="ChEBI" id="CHEBI:15378"/>
        <dbReference type="ChEBI" id="CHEBI:15589"/>
        <dbReference type="ChEBI" id="CHEBI:36655"/>
        <dbReference type="ChEBI" id="CHEBI:57287"/>
        <dbReference type="ChEBI" id="CHEBI:57288"/>
        <dbReference type="EC" id="2.3.3.9"/>
    </reaction>
</comment>
<dbReference type="GO" id="GO:0006099">
    <property type="term" value="P:tricarboxylic acid cycle"/>
    <property type="evidence" value="ECO:0007669"/>
    <property type="project" value="UniProtKB-KW"/>
</dbReference>
<sequence length="537" mass="62306">MNSHDVQTVIILEPNHDTNQLITPQCQQFLYLLHTHFNSKRLSLLQARKDLQKRLDNGYKPGFPEETKYVRESEWKVAPPPKDIERRWIELTGPPNPKICINALNSGADVFMADFEDALSPSWLNQISGQKCLIEANLKVLKHKENGKEYSLDPNSYTVLFARTRGWHLDEAHILVNGQVMSGALFDFGIYFFHNYQVRQRMGCGGIYYYLPKLESYFEARLWNEVFLFAQKYFNVPIGTIRCTVLIETLGGGLQMEEILYELKDHIVALNSGRWDYIFSAIKLLKNHKDCVLPDRSQVTMTVPFMKAYANKLVQVCHKRGAHAIGGMSAFIPTKNKEKNDFAYNKIREDKNRECSEGFDGSWVAHPAMVKFAREIFQQYLKGQANQKHVLRYDLRVTSEDIINLKVEKPITEYGVRENISITIQYIYYWLMGQGAVGINNLMEDAATAEISRSQIWQWIRHQAKTNDGKVINIQYYQQLRDQEVSNLRQILKNINVLNKAINITNDLIQNQEMKEFLTIEAYPVLNEIYKTQQSKL</sequence>
<dbReference type="Pfam" id="PF01274">
    <property type="entry name" value="MS_TIM-barrel"/>
    <property type="match status" value="1"/>
</dbReference>
<evidence type="ECO:0000256" key="3">
    <source>
        <dbReference type="ARBA" id="ARBA00022435"/>
    </source>
</evidence>
<evidence type="ECO:0000256" key="2">
    <source>
        <dbReference type="ARBA" id="ARBA00012636"/>
    </source>
</evidence>
<dbReference type="FunFam" id="3.20.20.360:FF:000001">
    <property type="entry name" value="Malate synthase"/>
    <property type="match status" value="1"/>
</dbReference>
<dbReference type="InterPro" id="IPR006252">
    <property type="entry name" value="Malate_synthA"/>
</dbReference>
<proteinExistence type="inferred from homology"/>
<accession>G0QTP4</accession>
<dbReference type="Gene3D" id="3.20.20.360">
    <property type="entry name" value="Malate synthase, domain 3"/>
    <property type="match status" value="1"/>
</dbReference>
<dbReference type="EMBL" id="GL983868">
    <property type="protein sequence ID" value="EGR31417.1"/>
    <property type="molecule type" value="Genomic_DNA"/>
</dbReference>
<keyword evidence="4" id="KW-0816">Tricarboxylic acid cycle</keyword>
<comment type="similarity">
    <text evidence="1">Belongs to the malate synthase family.</text>
</comment>
<name>G0QTP4_ICHMU</name>
<dbReference type="OMA" id="WHLPERH"/>
<evidence type="ECO:0000259" key="9">
    <source>
        <dbReference type="Pfam" id="PF20656"/>
    </source>
</evidence>